<evidence type="ECO:0000256" key="1">
    <source>
        <dbReference type="ARBA" id="ARBA00023157"/>
    </source>
</evidence>
<dbReference type="InterPro" id="IPR009003">
    <property type="entry name" value="Peptidase_S1_PA"/>
</dbReference>
<dbReference type="InterPro" id="IPR001314">
    <property type="entry name" value="Peptidase_S1A"/>
</dbReference>
<comment type="similarity">
    <text evidence="2">Belongs to the peptidase S1 family. CLIP subfamily.</text>
</comment>
<dbReference type="EMBL" id="WIXP02000003">
    <property type="protein sequence ID" value="KAF6213157.1"/>
    <property type="molecule type" value="Genomic_DNA"/>
</dbReference>
<gene>
    <name evidence="3" type="ORF">GE061_010872</name>
</gene>
<dbReference type="InterPro" id="IPR043504">
    <property type="entry name" value="Peptidase_S1_PA_chymotrypsin"/>
</dbReference>
<organism evidence="3 4">
    <name type="scientific">Apolygus lucorum</name>
    <name type="common">Small green plant bug</name>
    <name type="synonym">Lygocoris lucorum</name>
    <dbReference type="NCBI Taxonomy" id="248454"/>
    <lineage>
        <taxon>Eukaryota</taxon>
        <taxon>Metazoa</taxon>
        <taxon>Ecdysozoa</taxon>
        <taxon>Arthropoda</taxon>
        <taxon>Hexapoda</taxon>
        <taxon>Insecta</taxon>
        <taxon>Pterygota</taxon>
        <taxon>Neoptera</taxon>
        <taxon>Paraneoptera</taxon>
        <taxon>Hemiptera</taxon>
        <taxon>Heteroptera</taxon>
        <taxon>Panheteroptera</taxon>
        <taxon>Cimicomorpha</taxon>
        <taxon>Miridae</taxon>
        <taxon>Mirini</taxon>
        <taxon>Apolygus</taxon>
    </lineage>
</organism>
<dbReference type="InterPro" id="IPR018114">
    <property type="entry name" value="TRYPSIN_HIS"/>
</dbReference>
<dbReference type="PROSITE" id="PS50240">
    <property type="entry name" value="TRYPSIN_DOM"/>
    <property type="match status" value="1"/>
</dbReference>
<dbReference type="InterPro" id="IPR001254">
    <property type="entry name" value="Trypsin_dom"/>
</dbReference>
<keyword evidence="1" id="KW-1015">Disulfide bond</keyword>
<dbReference type="PANTHER" id="PTHR24256">
    <property type="entry name" value="TRYPTASE-RELATED"/>
    <property type="match status" value="1"/>
</dbReference>
<dbReference type="AlphaFoldDB" id="A0A6A4KA19"/>
<dbReference type="PROSITE" id="PS00134">
    <property type="entry name" value="TRYPSIN_HIS"/>
    <property type="match status" value="1"/>
</dbReference>
<dbReference type="FunFam" id="2.40.10.10:FF:000068">
    <property type="entry name" value="transmembrane protease serine 2"/>
    <property type="match status" value="1"/>
</dbReference>
<name>A0A6A4KA19_APOLU</name>
<dbReference type="OrthoDB" id="531708at2759"/>
<reference evidence="3" key="1">
    <citation type="journal article" date="2021" name="Mol. Ecol. Resour.">
        <title>Apolygus lucorum genome provides insights into omnivorousness and mesophyll feeding.</title>
        <authorList>
            <person name="Liu Y."/>
            <person name="Liu H."/>
            <person name="Wang H."/>
            <person name="Huang T."/>
            <person name="Liu B."/>
            <person name="Yang B."/>
            <person name="Yin L."/>
            <person name="Li B."/>
            <person name="Zhang Y."/>
            <person name="Zhang S."/>
            <person name="Jiang F."/>
            <person name="Zhang X."/>
            <person name="Ren Y."/>
            <person name="Wang B."/>
            <person name="Wang S."/>
            <person name="Lu Y."/>
            <person name="Wu K."/>
            <person name="Fan W."/>
            <person name="Wang G."/>
        </authorList>
    </citation>
    <scope>NUCLEOTIDE SEQUENCE</scope>
    <source>
        <strain evidence="3">12Hb</strain>
    </source>
</reference>
<dbReference type="Pfam" id="PF00089">
    <property type="entry name" value="Trypsin"/>
    <property type="match status" value="1"/>
</dbReference>
<protein>
    <submittedName>
        <fullName evidence="3">Uncharacterized protein</fullName>
    </submittedName>
</protein>
<dbReference type="GO" id="GO:0004252">
    <property type="term" value="F:serine-type endopeptidase activity"/>
    <property type="evidence" value="ECO:0007669"/>
    <property type="project" value="InterPro"/>
</dbReference>
<dbReference type="Proteomes" id="UP000466442">
    <property type="component" value="Unassembled WGS sequence"/>
</dbReference>
<proteinExistence type="inferred from homology"/>
<dbReference type="SMART" id="SM00020">
    <property type="entry name" value="Tryp_SPc"/>
    <property type="match status" value="1"/>
</dbReference>
<dbReference type="SUPFAM" id="SSF50494">
    <property type="entry name" value="Trypsin-like serine proteases"/>
    <property type="match status" value="1"/>
</dbReference>
<sequence length="178" mass="19703">MAESNSRPASATEAPYTVALVQKKSTDDYKNVQVFCSGAIIDPEWVLTAAHCGVFAGTLITAIAGADNTAQFSDNHVQRRPGKELFKHPSYWENRVSKYDVALLRVQQRFEFNERVGQAKLWANVWQMAGPKEKHEYGIMDCRGYGWGSLEIGVPGDSLRTVTLNAGHGTKACSCFKM</sequence>
<dbReference type="GO" id="GO:0006508">
    <property type="term" value="P:proteolysis"/>
    <property type="evidence" value="ECO:0007669"/>
    <property type="project" value="InterPro"/>
</dbReference>
<evidence type="ECO:0000256" key="2">
    <source>
        <dbReference type="ARBA" id="ARBA00024195"/>
    </source>
</evidence>
<evidence type="ECO:0000313" key="3">
    <source>
        <dbReference type="EMBL" id="KAF6213157.1"/>
    </source>
</evidence>
<keyword evidence="4" id="KW-1185">Reference proteome</keyword>
<accession>A0A6A4KA19</accession>
<comment type="caution">
    <text evidence="3">The sequence shown here is derived from an EMBL/GenBank/DDBJ whole genome shotgun (WGS) entry which is preliminary data.</text>
</comment>
<dbReference type="PRINTS" id="PR00722">
    <property type="entry name" value="CHYMOTRYPSIN"/>
</dbReference>
<dbReference type="InterPro" id="IPR051487">
    <property type="entry name" value="Ser/Thr_Proteases_Immune/Dev"/>
</dbReference>
<evidence type="ECO:0000313" key="4">
    <source>
        <dbReference type="Proteomes" id="UP000466442"/>
    </source>
</evidence>
<dbReference type="Gene3D" id="2.40.10.10">
    <property type="entry name" value="Trypsin-like serine proteases"/>
    <property type="match status" value="1"/>
</dbReference>